<evidence type="ECO:0000256" key="2">
    <source>
        <dbReference type="SAM" id="MobiDB-lite"/>
    </source>
</evidence>
<comment type="similarity">
    <text evidence="1">Belongs to the FAM53 family.</text>
</comment>
<protein>
    <submittedName>
        <fullName evidence="3">Family with sequence similarity 53 member C</fullName>
    </submittedName>
</protein>
<dbReference type="GO" id="GO:0006606">
    <property type="term" value="P:protein import into nucleus"/>
    <property type="evidence" value="ECO:0007669"/>
    <property type="project" value="TreeGrafter"/>
</dbReference>
<dbReference type="PANTHER" id="PTHR28567">
    <property type="entry name" value="PROTEIN FAM53A-LIKE ISOFORM X1"/>
    <property type="match status" value="1"/>
</dbReference>
<feature type="compositionally biased region" description="Low complexity" evidence="2">
    <location>
        <begin position="311"/>
        <end position="324"/>
    </location>
</feature>
<evidence type="ECO:0000313" key="3">
    <source>
        <dbReference type="Ensembl" id="ENSPMRP00000002706.1"/>
    </source>
</evidence>
<feature type="region of interest" description="Disordered" evidence="2">
    <location>
        <begin position="252"/>
        <end position="277"/>
    </location>
</feature>
<reference evidence="3 4" key="1">
    <citation type="journal article" date="2019" name="Proc. Natl. Acad. Sci. U.S.A.">
        <title>Regulatory changes in pterin and carotenoid genes underlie balanced color polymorphisms in the wall lizard.</title>
        <authorList>
            <person name="Andrade P."/>
            <person name="Pinho C."/>
            <person name="Perez I de Lanuza G."/>
            <person name="Afonso S."/>
            <person name="Brejcha J."/>
            <person name="Rubin C.J."/>
            <person name="Wallerman O."/>
            <person name="Pereira P."/>
            <person name="Sabatino S.J."/>
            <person name="Bellati A."/>
            <person name="Pellitteri-Rosa D."/>
            <person name="Bosakova Z."/>
            <person name="Bunikis I."/>
            <person name="Carretero M.A."/>
            <person name="Feiner N."/>
            <person name="Marsik P."/>
            <person name="Pauperio F."/>
            <person name="Salvi D."/>
            <person name="Soler L."/>
            <person name="While G.M."/>
            <person name="Uller T."/>
            <person name="Font E."/>
            <person name="Andersson L."/>
            <person name="Carneiro M."/>
        </authorList>
    </citation>
    <scope>NUCLEOTIDE SEQUENCE</scope>
</reference>
<name>A0A670HT32_PODMU</name>
<gene>
    <name evidence="3" type="primary">FAM53C</name>
</gene>
<dbReference type="GO" id="GO:0005634">
    <property type="term" value="C:nucleus"/>
    <property type="evidence" value="ECO:0007669"/>
    <property type="project" value="TreeGrafter"/>
</dbReference>
<organism evidence="3 4">
    <name type="scientific">Podarcis muralis</name>
    <name type="common">Wall lizard</name>
    <name type="synonym">Lacerta muralis</name>
    <dbReference type="NCBI Taxonomy" id="64176"/>
    <lineage>
        <taxon>Eukaryota</taxon>
        <taxon>Metazoa</taxon>
        <taxon>Chordata</taxon>
        <taxon>Craniata</taxon>
        <taxon>Vertebrata</taxon>
        <taxon>Euteleostomi</taxon>
        <taxon>Lepidosauria</taxon>
        <taxon>Squamata</taxon>
        <taxon>Bifurcata</taxon>
        <taxon>Unidentata</taxon>
        <taxon>Episquamata</taxon>
        <taxon>Laterata</taxon>
        <taxon>Lacertibaenia</taxon>
        <taxon>Lacertidae</taxon>
        <taxon>Podarcis</taxon>
    </lineage>
</organism>
<dbReference type="Pfam" id="PF15242">
    <property type="entry name" value="FAM53"/>
    <property type="match status" value="1"/>
</dbReference>
<accession>A0A670HT32</accession>
<reference evidence="3" key="2">
    <citation type="submission" date="2025-08" db="UniProtKB">
        <authorList>
            <consortium name="Ensembl"/>
        </authorList>
    </citation>
    <scope>IDENTIFICATION</scope>
</reference>
<evidence type="ECO:0000313" key="4">
    <source>
        <dbReference type="Proteomes" id="UP000472272"/>
    </source>
</evidence>
<dbReference type="AlphaFoldDB" id="A0A670HT32"/>
<feature type="region of interest" description="Disordered" evidence="2">
    <location>
        <begin position="311"/>
        <end position="355"/>
    </location>
</feature>
<evidence type="ECO:0000256" key="1">
    <source>
        <dbReference type="ARBA" id="ARBA00010984"/>
    </source>
</evidence>
<sequence length="461" mass="50502">VGWFVLSRSIHSRPKGEQRLLAGWWWWGWEPWPPGWGRQLDQGGPVDAGVSGEPRNAVSPHTRRVGGLGAVQNRGWGARERKGGAQLPGCGPREEVLEPLPPSAGAPLPDHADVASCGSPFQIAPEGTSWRDLAPCPKIHLQDSTGLYQHSSLSLPLPPCSSDNRPQNSLTSQTLATNSVVSEKASVPPTKRHCRSLSVPEDLSRWQAVWRPLGSKVWTHVKRRDNSGGDTLAVQAQNLAQGANRPCFNPAPSASHQCVQDGAGGSGGGRSPPFFSLALSRESPASTSWETGETLQPYPLQRRFSLSPVRFLPSPRSSTTSTPELLRHQHSLPRSRSQPCDLDTRKSGLKRRHDEDVRWHRPSLDFYKMNQKPFAGGVCQLDKSEEGGYSSWLLGCSPQAPSAPCSPLSNCVQVLSESEEEEEEEEAAVQAARRLNWNLASKRTLFQPDFSDLDLTLIEEN</sequence>
<dbReference type="OMA" id="KVWTPIK"/>
<dbReference type="GeneTree" id="ENSGT00530000063371"/>
<reference evidence="3" key="3">
    <citation type="submission" date="2025-09" db="UniProtKB">
        <authorList>
            <consortium name="Ensembl"/>
        </authorList>
    </citation>
    <scope>IDENTIFICATION</scope>
</reference>
<feature type="compositionally biased region" description="Basic and acidic residues" evidence="2">
    <location>
        <begin position="342"/>
        <end position="355"/>
    </location>
</feature>
<keyword evidence="4" id="KW-1185">Reference proteome</keyword>
<dbReference type="Proteomes" id="UP000472272">
    <property type="component" value="Chromosome 2"/>
</dbReference>
<dbReference type="InterPro" id="IPR029356">
    <property type="entry name" value="FAM53"/>
</dbReference>
<proteinExistence type="inferred from homology"/>
<dbReference type="Ensembl" id="ENSPMRT00000002891.1">
    <property type="protein sequence ID" value="ENSPMRP00000002706.1"/>
    <property type="gene ID" value="ENSPMRG00000001946.1"/>
</dbReference>
<dbReference type="PANTHER" id="PTHR28567:SF4">
    <property type="entry name" value="PROTEIN FAM53C"/>
    <property type="match status" value="1"/>
</dbReference>